<accession>A0AAD5XVW6</accession>
<comment type="caution">
    <text evidence="14">The sequence shown here is derived from an EMBL/GenBank/DDBJ whole genome shotgun (WGS) entry which is preliminary data.</text>
</comment>
<sequence>MKIEYDINLTALGELMLIAATNNGVCYLNFTKFHLSKAFVNLNNTLCSVDFDINKEVLRNELFKSFEIWCLSKDPNVEINVNKGNTLIVECFNEVNRYFKLKPEEKISFKFAVQLDLLGSKFHVLVWEEMLRTLHFGNICSYAGLAKQIGNEKAYRAVATANASNPIPLIVPCHRVIGKDRKLKGYGCGGIYVKEFLLTHENQEWRN</sequence>
<evidence type="ECO:0000256" key="12">
    <source>
        <dbReference type="ARBA" id="ARBA00049348"/>
    </source>
</evidence>
<feature type="non-terminal residue" evidence="14">
    <location>
        <position position="207"/>
    </location>
</feature>
<dbReference type="EMBL" id="JADGJW010000907">
    <property type="protein sequence ID" value="KAJ3210095.1"/>
    <property type="molecule type" value="Genomic_DNA"/>
</dbReference>
<dbReference type="InterPro" id="IPR036388">
    <property type="entry name" value="WH-like_DNA-bd_sf"/>
</dbReference>
<dbReference type="FunFam" id="1.10.10.10:FF:000214">
    <property type="entry name" value="Methylated-DNA--protein-cysteine methyltransferase"/>
    <property type="match status" value="1"/>
</dbReference>
<dbReference type="Gene3D" id="1.10.10.10">
    <property type="entry name" value="Winged helix-like DNA-binding domain superfamily/Winged helix DNA-binding domain"/>
    <property type="match status" value="1"/>
</dbReference>
<dbReference type="AlphaFoldDB" id="A0AAD5XVW6"/>
<evidence type="ECO:0000256" key="8">
    <source>
        <dbReference type="ARBA" id="ARBA00023204"/>
    </source>
</evidence>
<evidence type="ECO:0000313" key="15">
    <source>
        <dbReference type="Proteomes" id="UP001211065"/>
    </source>
</evidence>
<dbReference type="InterPro" id="IPR036217">
    <property type="entry name" value="MethylDNA_cys_MeTrfase_DNAb"/>
</dbReference>
<comment type="similarity">
    <text evidence="2">Belongs to the MGMT family.</text>
</comment>
<dbReference type="PANTHER" id="PTHR10815">
    <property type="entry name" value="METHYLATED-DNA--PROTEIN-CYSTEINE METHYLTRANSFERASE"/>
    <property type="match status" value="1"/>
</dbReference>
<dbReference type="PANTHER" id="PTHR10815:SF13">
    <property type="entry name" value="METHYLATED-DNA--PROTEIN-CYSTEINE METHYLTRANSFERASE"/>
    <property type="match status" value="1"/>
</dbReference>
<evidence type="ECO:0000256" key="3">
    <source>
        <dbReference type="ARBA" id="ARBA00011918"/>
    </source>
</evidence>
<keyword evidence="15" id="KW-1185">Reference proteome</keyword>
<evidence type="ECO:0000313" key="14">
    <source>
        <dbReference type="EMBL" id="KAJ3210095.1"/>
    </source>
</evidence>
<organism evidence="14 15">
    <name type="scientific">Clydaea vesicula</name>
    <dbReference type="NCBI Taxonomy" id="447962"/>
    <lineage>
        <taxon>Eukaryota</taxon>
        <taxon>Fungi</taxon>
        <taxon>Fungi incertae sedis</taxon>
        <taxon>Chytridiomycota</taxon>
        <taxon>Chytridiomycota incertae sedis</taxon>
        <taxon>Chytridiomycetes</taxon>
        <taxon>Lobulomycetales</taxon>
        <taxon>Lobulomycetaceae</taxon>
        <taxon>Clydaea</taxon>
    </lineage>
</organism>
<reference evidence="14" key="1">
    <citation type="submission" date="2020-05" db="EMBL/GenBank/DDBJ databases">
        <title>Phylogenomic resolution of chytrid fungi.</title>
        <authorList>
            <person name="Stajich J.E."/>
            <person name="Amses K."/>
            <person name="Simmons R."/>
            <person name="Seto K."/>
            <person name="Myers J."/>
            <person name="Bonds A."/>
            <person name="Quandt C.A."/>
            <person name="Barry K."/>
            <person name="Liu P."/>
            <person name="Grigoriev I."/>
            <person name="Longcore J.E."/>
            <person name="James T.Y."/>
        </authorList>
    </citation>
    <scope>NUCLEOTIDE SEQUENCE</scope>
    <source>
        <strain evidence="14">JEL0476</strain>
    </source>
</reference>
<feature type="domain" description="Methylated-DNA-[protein]-cysteine S-methyltransferase DNA binding" evidence="13">
    <location>
        <begin position="122"/>
        <end position="202"/>
    </location>
</feature>
<evidence type="ECO:0000256" key="11">
    <source>
        <dbReference type="ARBA" id="ARBA00033095"/>
    </source>
</evidence>
<dbReference type="GO" id="GO:0003908">
    <property type="term" value="F:methylated-DNA-[protein]-cysteine S-methyltransferase activity"/>
    <property type="evidence" value="ECO:0007669"/>
    <property type="project" value="UniProtKB-EC"/>
</dbReference>
<dbReference type="GO" id="GO:0006281">
    <property type="term" value="P:DNA repair"/>
    <property type="evidence" value="ECO:0007669"/>
    <property type="project" value="UniProtKB-KW"/>
</dbReference>
<dbReference type="SUPFAM" id="SSF46767">
    <property type="entry name" value="Methylated DNA-protein cysteine methyltransferase, C-terminal domain"/>
    <property type="match status" value="1"/>
</dbReference>
<evidence type="ECO:0000256" key="9">
    <source>
        <dbReference type="ARBA" id="ARBA00030795"/>
    </source>
</evidence>
<evidence type="ECO:0000256" key="4">
    <source>
        <dbReference type="ARBA" id="ARBA00015377"/>
    </source>
</evidence>
<dbReference type="Proteomes" id="UP001211065">
    <property type="component" value="Unassembled WGS sequence"/>
</dbReference>
<evidence type="ECO:0000256" key="6">
    <source>
        <dbReference type="ARBA" id="ARBA00022679"/>
    </source>
</evidence>
<evidence type="ECO:0000256" key="7">
    <source>
        <dbReference type="ARBA" id="ARBA00022763"/>
    </source>
</evidence>
<protein>
    <recommendedName>
        <fullName evidence="4">Methylated-DNA--protein-cysteine methyltransferase</fullName>
        <ecNumber evidence="3">2.1.1.63</ecNumber>
    </recommendedName>
    <alternativeName>
        <fullName evidence="9">6-O-methylguanine-DNA methyltransferase</fullName>
    </alternativeName>
    <alternativeName>
        <fullName evidence="11">DNA repair MTase</fullName>
    </alternativeName>
    <alternativeName>
        <fullName evidence="10">O-6-methylguanine-DNA-alkyltransferase</fullName>
    </alternativeName>
</protein>
<name>A0AAD5XVW6_9FUNG</name>
<evidence type="ECO:0000256" key="1">
    <source>
        <dbReference type="ARBA" id="ARBA00001286"/>
    </source>
</evidence>
<evidence type="ECO:0000256" key="2">
    <source>
        <dbReference type="ARBA" id="ARBA00008711"/>
    </source>
</evidence>
<keyword evidence="7" id="KW-0227">DNA damage</keyword>
<dbReference type="NCBIfam" id="TIGR00589">
    <property type="entry name" value="ogt"/>
    <property type="match status" value="1"/>
</dbReference>
<dbReference type="EC" id="2.1.1.63" evidence="3"/>
<comment type="catalytic activity">
    <reaction evidence="1">
        <text>a 4-O-methyl-thymidine in DNA + L-cysteinyl-[protein] = a thymidine in DNA + S-methyl-L-cysteinyl-[protein]</text>
        <dbReference type="Rhea" id="RHEA:53428"/>
        <dbReference type="Rhea" id="RHEA-COMP:10131"/>
        <dbReference type="Rhea" id="RHEA-COMP:10132"/>
        <dbReference type="Rhea" id="RHEA-COMP:13555"/>
        <dbReference type="Rhea" id="RHEA-COMP:13556"/>
        <dbReference type="ChEBI" id="CHEBI:29950"/>
        <dbReference type="ChEBI" id="CHEBI:82612"/>
        <dbReference type="ChEBI" id="CHEBI:137386"/>
        <dbReference type="ChEBI" id="CHEBI:137387"/>
        <dbReference type="EC" id="2.1.1.63"/>
    </reaction>
</comment>
<dbReference type="Pfam" id="PF01035">
    <property type="entry name" value="DNA_binding_1"/>
    <property type="match status" value="1"/>
</dbReference>
<evidence type="ECO:0000256" key="10">
    <source>
        <dbReference type="ARBA" id="ARBA00031621"/>
    </source>
</evidence>
<keyword evidence="5" id="KW-0489">Methyltransferase</keyword>
<gene>
    <name evidence="14" type="ORF">HK099_008360</name>
</gene>
<evidence type="ECO:0000256" key="5">
    <source>
        <dbReference type="ARBA" id="ARBA00022603"/>
    </source>
</evidence>
<comment type="catalytic activity">
    <reaction evidence="12">
        <text>a 6-O-methyl-2'-deoxyguanosine in DNA + L-cysteinyl-[protein] = S-methyl-L-cysteinyl-[protein] + a 2'-deoxyguanosine in DNA</text>
        <dbReference type="Rhea" id="RHEA:24000"/>
        <dbReference type="Rhea" id="RHEA-COMP:10131"/>
        <dbReference type="Rhea" id="RHEA-COMP:10132"/>
        <dbReference type="Rhea" id="RHEA-COMP:11367"/>
        <dbReference type="Rhea" id="RHEA-COMP:11368"/>
        <dbReference type="ChEBI" id="CHEBI:29950"/>
        <dbReference type="ChEBI" id="CHEBI:82612"/>
        <dbReference type="ChEBI" id="CHEBI:85445"/>
        <dbReference type="ChEBI" id="CHEBI:85448"/>
        <dbReference type="EC" id="2.1.1.63"/>
    </reaction>
</comment>
<keyword evidence="6" id="KW-0808">Transferase</keyword>
<keyword evidence="8" id="KW-0234">DNA repair</keyword>
<dbReference type="GO" id="GO:0032259">
    <property type="term" value="P:methylation"/>
    <property type="evidence" value="ECO:0007669"/>
    <property type="project" value="UniProtKB-KW"/>
</dbReference>
<dbReference type="PROSITE" id="PS00374">
    <property type="entry name" value="MGMT"/>
    <property type="match status" value="1"/>
</dbReference>
<proteinExistence type="inferred from homology"/>
<evidence type="ECO:0000259" key="13">
    <source>
        <dbReference type="Pfam" id="PF01035"/>
    </source>
</evidence>
<dbReference type="InterPro" id="IPR014048">
    <property type="entry name" value="MethylDNA_cys_MeTrfase_DNA-bd"/>
</dbReference>
<dbReference type="InterPro" id="IPR001497">
    <property type="entry name" value="MethylDNA_cys_MeTrfase_AS"/>
</dbReference>
<dbReference type="CDD" id="cd06445">
    <property type="entry name" value="ATase"/>
    <property type="match status" value="1"/>
</dbReference>